<gene>
    <name evidence="2" type="ORF">Q604_UNBC18071G0001</name>
</gene>
<keyword evidence="1" id="KW-0472">Membrane</keyword>
<dbReference type="EMBL" id="AZMM01018071">
    <property type="protein sequence ID" value="ETJ24027.1"/>
    <property type="molecule type" value="Genomic_DNA"/>
</dbReference>
<comment type="caution">
    <text evidence="2">The sequence shown here is derived from an EMBL/GenBank/DDBJ whole genome shotgun (WGS) entry which is preliminary data.</text>
</comment>
<dbReference type="GO" id="GO:0015128">
    <property type="term" value="F:gluconate transmembrane transporter activity"/>
    <property type="evidence" value="ECO:0007669"/>
    <property type="project" value="InterPro"/>
</dbReference>
<dbReference type="GO" id="GO:0005886">
    <property type="term" value="C:plasma membrane"/>
    <property type="evidence" value="ECO:0007669"/>
    <property type="project" value="TreeGrafter"/>
</dbReference>
<dbReference type="GO" id="GO:0015568">
    <property type="term" value="F:L-idonate transmembrane transporter activity"/>
    <property type="evidence" value="ECO:0007669"/>
    <property type="project" value="TreeGrafter"/>
</dbReference>
<dbReference type="PANTHER" id="PTHR30354:SF9">
    <property type="entry name" value="GNT-II SYSTEM L-IDONATE TRANSPORTER"/>
    <property type="match status" value="1"/>
</dbReference>
<accession>W1X0N4</accession>
<protein>
    <submittedName>
        <fullName evidence="2">Gnt-II system L-idonate transporter</fullName>
    </submittedName>
</protein>
<feature type="transmembrane region" description="Helical" evidence="1">
    <location>
        <begin position="29"/>
        <end position="47"/>
    </location>
</feature>
<dbReference type="InterPro" id="IPR003474">
    <property type="entry name" value="Glcn_transporter"/>
</dbReference>
<evidence type="ECO:0000313" key="2">
    <source>
        <dbReference type="EMBL" id="ETJ24027.1"/>
    </source>
</evidence>
<feature type="non-terminal residue" evidence="2">
    <location>
        <position position="1"/>
    </location>
</feature>
<proteinExistence type="predicted"/>
<keyword evidence="1" id="KW-0812">Transmembrane</keyword>
<organism evidence="2">
    <name type="scientific">human gut metagenome</name>
    <dbReference type="NCBI Taxonomy" id="408170"/>
    <lineage>
        <taxon>unclassified sequences</taxon>
        <taxon>metagenomes</taxon>
        <taxon>organismal metagenomes</taxon>
    </lineage>
</organism>
<dbReference type="Pfam" id="PF02447">
    <property type="entry name" value="GntP_permease"/>
    <property type="match status" value="1"/>
</dbReference>
<dbReference type="PANTHER" id="PTHR30354">
    <property type="entry name" value="GNT FAMILY GLUCONATE TRANSPORTER"/>
    <property type="match status" value="1"/>
</dbReference>
<dbReference type="AlphaFoldDB" id="W1X0N4"/>
<sequence length="71" mass="7705">LSVTHCFLPPHPGPTAIATIFEANLGTTLLYGFIITIPTVIVAGPLFSKLLTRFEKAPPEGLFNPHLFSEE</sequence>
<name>W1X0N4_9ZZZZ</name>
<reference evidence="2" key="1">
    <citation type="submission" date="2013-12" db="EMBL/GenBank/DDBJ databases">
        <title>A Varibaculum cambriense genome reconstructed from a premature infant gut community with otherwise low bacterial novelty that shifts toward anaerobic metabolism during the third week of life.</title>
        <authorList>
            <person name="Brown C.T."/>
            <person name="Sharon I."/>
            <person name="Thomas B.C."/>
            <person name="Castelle C.J."/>
            <person name="Morowitz M.J."/>
            <person name="Banfield J.F."/>
        </authorList>
    </citation>
    <scope>NUCLEOTIDE SEQUENCE</scope>
</reference>
<evidence type="ECO:0000256" key="1">
    <source>
        <dbReference type="SAM" id="Phobius"/>
    </source>
</evidence>
<feature type="non-terminal residue" evidence="2">
    <location>
        <position position="71"/>
    </location>
</feature>
<keyword evidence="1" id="KW-1133">Transmembrane helix</keyword>